<accession>A0AAJ0G784</accession>
<reference evidence="1" key="1">
    <citation type="submission" date="2023-04" db="EMBL/GenBank/DDBJ databases">
        <title>Black Yeasts Isolated from many extreme environments.</title>
        <authorList>
            <person name="Coleine C."/>
            <person name="Stajich J.E."/>
            <person name="Selbmann L."/>
        </authorList>
    </citation>
    <scope>NUCLEOTIDE SEQUENCE</scope>
    <source>
        <strain evidence="1">CCFEE 5312</strain>
    </source>
</reference>
<comment type="caution">
    <text evidence="1">The sequence shown here is derived from an EMBL/GenBank/DDBJ whole genome shotgun (WGS) entry which is preliminary data.</text>
</comment>
<dbReference type="Proteomes" id="UP001271007">
    <property type="component" value="Unassembled WGS sequence"/>
</dbReference>
<dbReference type="EMBL" id="JAWDJX010000101">
    <property type="protein sequence ID" value="KAK3046293.1"/>
    <property type="molecule type" value="Genomic_DNA"/>
</dbReference>
<protein>
    <submittedName>
        <fullName evidence="1">Uncharacterized protein</fullName>
    </submittedName>
</protein>
<gene>
    <name evidence="1" type="ORF">LTR09_012201</name>
</gene>
<keyword evidence="2" id="KW-1185">Reference proteome</keyword>
<proteinExistence type="predicted"/>
<dbReference type="AlphaFoldDB" id="A0AAJ0G784"/>
<name>A0AAJ0G784_9PEZI</name>
<organism evidence="1 2">
    <name type="scientific">Extremus antarcticus</name>
    <dbReference type="NCBI Taxonomy" id="702011"/>
    <lineage>
        <taxon>Eukaryota</taxon>
        <taxon>Fungi</taxon>
        <taxon>Dikarya</taxon>
        <taxon>Ascomycota</taxon>
        <taxon>Pezizomycotina</taxon>
        <taxon>Dothideomycetes</taxon>
        <taxon>Dothideomycetidae</taxon>
        <taxon>Mycosphaerellales</taxon>
        <taxon>Extremaceae</taxon>
        <taxon>Extremus</taxon>
    </lineage>
</organism>
<sequence>MVEKYVYTDDDGAQYRNVQVWAREEKKGRKFKKIVRMVRDSFDLQDNRLWASSDRQRVHQRLEFDGFSGMPTLSMGGEGPISVRLISEEGFVYYNIAADSLRIFYAVA</sequence>
<evidence type="ECO:0000313" key="1">
    <source>
        <dbReference type="EMBL" id="KAK3046293.1"/>
    </source>
</evidence>
<evidence type="ECO:0000313" key="2">
    <source>
        <dbReference type="Proteomes" id="UP001271007"/>
    </source>
</evidence>